<feature type="domain" description="Acyl-CoA oxidase/dehydrogenase middle" evidence="7">
    <location>
        <begin position="141"/>
        <end position="234"/>
    </location>
</feature>
<dbReference type="PANTHER" id="PTHR43188">
    <property type="entry name" value="ACYL-COENZYME A OXIDASE"/>
    <property type="match status" value="1"/>
</dbReference>
<dbReference type="InterPro" id="IPR045008">
    <property type="entry name" value="ACX4-like"/>
</dbReference>
<dbReference type="Gene3D" id="2.40.110.10">
    <property type="entry name" value="Butyryl-CoA Dehydrogenase, subunit A, domain 2"/>
    <property type="match status" value="1"/>
</dbReference>
<evidence type="ECO:0000256" key="5">
    <source>
        <dbReference type="RuleBase" id="RU362125"/>
    </source>
</evidence>
<evidence type="ECO:0000259" key="8">
    <source>
        <dbReference type="Pfam" id="PF02771"/>
    </source>
</evidence>
<dbReference type="InterPro" id="IPR009075">
    <property type="entry name" value="AcylCo_DH/oxidase_C"/>
</dbReference>
<reference evidence="9" key="1">
    <citation type="journal article" date="2021" name="PeerJ">
        <title>Extensive microbial diversity within the chicken gut microbiome revealed by metagenomics and culture.</title>
        <authorList>
            <person name="Gilroy R."/>
            <person name="Ravi A."/>
            <person name="Getino M."/>
            <person name="Pursley I."/>
            <person name="Horton D.L."/>
            <person name="Alikhan N.F."/>
            <person name="Baker D."/>
            <person name="Gharbi K."/>
            <person name="Hall N."/>
            <person name="Watson M."/>
            <person name="Adriaenssens E.M."/>
            <person name="Foster-Nyarko E."/>
            <person name="Jarju S."/>
            <person name="Secka A."/>
            <person name="Antonio M."/>
            <person name="Oren A."/>
            <person name="Chaudhuri R.R."/>
            <person name="La Ragione R."/>
            <person name="Hildebrand F."/>
            <person name="Pallen M.J."/>
        </authorList>
    </citation>
    <scope>NUCLEOTIDE SEQUENCE</scope>
    <source>
        <strain evidence="9">ChiHjej13B12-14962</strain>
    </source>
</reference>
<dbReference type="InterPro" id="IPR046373">
    <property type="entry name" value="Acyl-CoA_Oxase/DH_mid-dom_sf"/>
</dbReference>
<comment type="similarity">
    <text evidence="2 5">Belongs to the acyl-CoA dehydrogenase family.</text>
</comment>
<dbReference type="Pfam" id="PF02770">
    <property type="entry name" value="Acyl-CoA_dh_M"/>
    <property type="match status" value="1"/>
</dbReference>
<dbReference type="Gene3D" id="1.10.540.10">
    <property type="entry name" value="Acyl-CoA dehydrogenase/oxidase, N-terminal domain"/>
    <property type="match status" value="1"/>
</dbReference>
<feature type="domain" description="Acyl-CoA dehydrogenase/oxidase N-terminal" evidence="8">
    <location>
        <begin position="32"/>
        <end position="135"/>
    </location>
</feature>
<dbReference type="AlphaFoldDB" id="A0A921FMD1"/>
<reference evidence="9" key="2">
    <citation type="submission" date="2021-09" db="EMBL/GenBank/DDBJ databases">
        <authorList>
            <person name="Gilroy R."/>
        </authorList>
    </citation>
    <scope>NUCLEOTIDE SEQUENCE</scope>
    <source>
        <strain evidence="9">ChiHjej13B12-14962</strain>
    </source>
</reference>
<evidence type="ECO:0000256" key="3">
    <source>
        <dbReference type="ARBA" id="ARBA00022630"/>
    </source>
</evidence>
<evidence type="ECO:0000256" key="4">
    <source>
        <dbReference type="ARBA" id="ARBA00022827"/>
    </source>
</evidence>
<comment type="cofactor">
    <cofactor evidence="1 5">
        <name>FAD</name>
        <dbReference type="ChEBI" id="CHEBI:57692"/>
    </cofactor>
</comment>
<dbReference type="InterPro" id="IPR009100">
    <property type="entry name" value="AcylCoA_DH/oxidase_NM_dom_sf"/>
</dbReference>
<comment type="caution">
    <text evidence="9">The sequence shown here is derived from an EMBL/GenBank/DDBJ whole genome shotgun (WGS) entry which is preliminary data.</text>
</comment>
<evidence type="ECO:0000259" key="7">
    <source>
        <dbReference type="Pfam" id="PF02770"/>
    </source>
</evidence>
<dbReference type="SUPFAM" id="SSF47203">
    <property type="entry name" value="Acyl-CoA dehydrogenase C-terminal domain-like"/>
    <property type="match status" value="1"/>
</dbReference>
<dbReference type="InterPro" id="IPR013786">
    <property type="entry name" value="AcylCoA_DH/ox_N"/>
</dbReference>
<gene>
    <name evidence="9" type="ORF">K8V32_05740</name>
</gene>
<keyword evidence="4 5" id="KW-0274">FAD</keyword>
<evidence type="ECO:0000256" key="1">
    <source>
        <dbReference type="ARBA" id="ARBA00001974"/>
    </source>
</evidence>
<feature type="domain" description="Acyl-CoA dehydrogenase/oxidase C-terminal" evidence="6">
    <location>
        <begin position="249"/>
        <end position="393"/>
    </location>
</feature>
<organism evidence="9 10">
    <name type="scientific">Enteractinococcus helveticum</name>
    <dbReference type="NCBI Taxonomy" id="1837282"/>
    <lineage>
        <taxon>Bacteria</taxon>
        <taxon>Bacillati</taxon>
        <taxon>Actinomycetota</taxon>
        <taxon>Actinomycetes</taxon>
        <taxon>Micrococcales</taxon>
        <taxon>Micrococcaceae</taxon>
    </lineage>
</organism>
<keyword evidence="5" id="KW-0560">Oxidoreductase</keyword>
<dbReference type="InterPro" id="IPR037069">
    <property type="entry name" value="AcylCoA_DH/ox_N_sf"/>
</dbReference>
<dbReference type="Gene3D" id="1.20.140.10">
    <property type="entry name" value="Butyryl-CoA Dehydrogenase, subunit A, domain 3"/>
    <property type="match status" value="1"/>
</dbReference>
<protein>
    <submittedName>
        <fullName evidence="9">Acyl-CoA dehydrogenase family protein</fullName>
    </submittedName>
</protein>
<dbReference type="GO" id="GO:0003995">
    <property type="term" value="F:acyl-CoA dehydrogenase activity"/>
    <property type="evidence" value="ECO:0007669"/>
    <property type="project" value="InterPro"/>
</dbReference>
<dbReference type="InterPro" id="IPR006091">
    <property type="entry name" value="Acyl-CoA_Oxase/DH_mid-dom"/>
</dbReference>
<dbReference type="GO" id="GO:0006635">
    <property type="term" value="P:fatty acid beta-oxidation"/>
    <property type="evidence" value="ECO:0007669"/>
    <property type="project" value="InterPro"/>
</dbReference>
<evidence type="ECO:0000313" key="10">
    <source>
        <dbReference type="Proteomes" id="UP000703315"/>
    </source>
</evidence>
<dbReference type="Pfam" id="PF02771">
    <property type="entry name" value="Acyl-CoA_dh_N"/>
    <property type="match status" value="1"/>
</dbReference>
<evidence type="ECO:0000256" key="2">
    <source>
        <dbReference type="ARBA" id="ARBA00009347"/>
    </source>
</evidence>
<sequence>MTAPTDSNSAFPTVEPPFPDADVFDGMSLLAPEEQEALQAIRRHMQGQVREQIIDYWNREAFPFQMLPELADLGLGEIAVAERSWLFRGLAYAEVARADVSLSTLLGIHNELIIGMIAQLGSDAHRAKWLDKLRRFEAIGCFAMTEPDHGSDIAGGISTTATKTAAGWRLDGMKRWIGAGTFADVALVWAKDTADGRIKGFVVPMDRPGITAEKIHHKTGLRVMQNADITFDNVEIHQADLLPGAIEFSAANQLLRNSRVWVGWQAYGAQLHAFEVARDYALSRHQFGQPLAKFQLIQQELAEMISNAMATFGLMHHVARLQQENRVQMVHAAMAKSTGSRLLREAAARARNILGGNGIVSTYEAAKIFNDAEVIHTYEGTYEINSLIVARAVTGVSAFV</sequence>
<dbReference type="InterPro" id="IPR036250">
    <property type="entry name" value="AcylCo_DH-like_C"/>
</dbReference>
<dbReference type="GO" id="GO:0050660">
    <property type="term" value="F:flavin adenine dinucleotide binding"/>
    <property type="evidence" value="ECO:0007669"/>
    <property type="project" value="InterPro"/>
</dbReference>
<dbReference type="RefSeq" id="WP_303904240.1">
    <property type="nucleotide sequence ID" value="NZ_DYXC01000069.1"/>
</dbReference>
<evidence type="ECO:0000313" key="9">
    <source>
        <dbReference type="EMBL" id="HJF14294.1"/>
    </source>
</evidence>
<keyword evidence="3 5" id="KW-0285">Flavoprotein</keyword>
<dbReference type="SUPFAM" id="SSF56645">
    <property type="entry name" value="Acyl-CoA dehydrogenase NM domain-like"/>
    <property type="match status" value="1"/>
</dbReference>
<name>A0A921FMD1_9MICC</name>
<dbReference type="Pfam" id="PF00441">
    <property type="entry name" value="Acyl-CoA_dh_1"/>
    <property type="match status" value="1"/>
</dbReference>
<dbReference type="EMBL" id="DYXC01000069">
    <property type="protein sequence ID" value="HJF14294.1"/>
    <property type="molecule type" value="Genomic_DNA"/>
</dbReference>
<evidence type="ECO:0000259" key="6">
    <source>
        <dbReference type="Pfam" id="PF00441"/>
    </source>
</evidence>
<dbReference type="Proteomes" id="UP000703315">
    <property type="component" value="Unassembled WGS sequence"/>
</dbReference>
<accession>A0A921FMD1</accession>
<dbReference type="PANTHER" id="PTHR43188:SF1">
    <property type="entry name" value="ACYL-COA DEHYDROGENASE"/>
    <property type="match status" value="1"/>
</dbReference>
<proteinExistence type="inferred from homology"/>